<comment type="caution">
    <text evidence="2">The sequence shown here is derived from an EMBL/GenBank/DDBJ whole genome shotgun (WGS) entry which is preliminary data.</text>
</comment>
<feature type="signal peptide" evidence="1">
    <location>
        <begin position="1"/>
        <end position="27"/>
    </location>
</feature>
<evidence type="ECO:0000313" key="3">
    <source>
        <dbReference type="Proteomes" id="UP001237642"/>
    </source>
</evidence>
<organism evidence="2 3">
    <name type="scientific">Heracleum sosnowskyi</name>
    <dbReference type="NCBI Taxonomy" id="360622"/>
    <lineage>
        <taxon>Eukaryota</taxon>
        <taxon>Viridiplantae</taxon>
        <taxon>Streptophyta</taxon>
        <taxon>Embryophyta</taxon>
        <taxon>Tracheophyta</taxon>
        <taxon>Spermatophyta</taxon>
        <taxon>Magnoliopsida</taxon>
        <taxon>eudicotyledons</taxon>
        <taxon>Gunneridae</taxon>
        <taxon>Pentapetalae</taxon>
        <taxon>asterids</taxon>
        <taxon>campanulids</taxon>
        <taxon>Apiales</taxon>
        <taxon>Apiaceae</taxon>
        <taxon>Apioideae</taxon>
        <taxon>apioid superclade</taxon>
        <taxon>Tordylieae</taxon>
        <taxon>Tordyliinae</taxon>
        <taxon>Heracleum</taxon>
    </lineage>
</organism>
<feature type="chain" id="PRO_5042220659" description="Phylloplanin" evidence="1">
    <location>
        <begin position="28"/>
        <end position="165"/>
    </location>
</feature>
<dbReference type="PANTHER" id="PTHR34458">
    <property type="entry name" value="POLLEN OLE E 1 ALLERGEN AND EXTENSIN FAMILY PROTEIN-RELATED"/>
    <property type="match status" value="1"/>
</dbReference>
<evidence type="ECO:0000313" key="2">
    <source>
        <dbReference type="EMBL" id="KAK1375021.1"/>
    </source>
</evidence>
<name>A0AAD8HXD1_9APIA</name>
<proteinExistence type="predicted"/>
<evidence type="ECO:0000256" key="1">
    <source>
        <dbReference type="SAM" id="SignalP"/>
    </source>
</evidence>
<dbReference type="InterPro" id="IPR040404">
    <property type="entry name" value="Phylloplanin-like"/>
</dbReference>
<dbReference type="PANTHER" id="PTHR34458:SF11">
    <property type="entry name" value="MD-2-RELATED LIPID-RECOGNITION DOMAIN-CONTAINING PROTEIN"/>
    <property type="match status" value="1"/>
</dbReference>
<sequence length="165" mass="17074">MALRSSTNSSFLLISALVFLFSTPSLGILNLPTDDLSRITQLQVLGFLTCPLTSLPLLGSILGTPGVPVSVTCNGINIADPRAVTDAFGFFSIPITGFNNSALAIQPDQPISCSVAINFPVSGTSCLTFPSTGSLQAPLSFGSVVNNGLGNLIALLNPGPFQYRA</sequence>
<gene>
    <name evidence="2" type="ORF">POM88_031214</name>
</gene>
<reference evidence="2" key="2">
    <citation type="submission" date="2023-05" db="EMBL/GenBank/DDBJ databases">
        <authorList>
            <person name="Schelkunov M.I."/>
        </authorList>
    </citation>
    <scope>NUCLEOTIDE SEQUENCE</scope>
    <source>
        <strain evidence="2">Hsosn_3</strain>
        <tissue evidence="2">Leaf</tissue>
    </source>
</reference>
<dbReference type="AlphaFoldDB" id="A0AAD8HXD1"/>
<dbReference type="Proteomes" id="UP001237642">
    <property type="component" value="Unassembled WGS sequence"/>
</dbReference>
<dbReference type="EMBL" id="JAUIZM010000007">
    <property type="protein sequence ID" value="KAK1375021.1"/>
    <property type="molecule type" value="Genomic_DNA"/>
</dbReference>
<evidence type="ECO:0008006" key="4">
    <source>
        <dbReference type="Google" id="ProtNLM"/>
    </source>
</evidence>
<reference evidence="2" key="1">
    <citation type="submission" date="2023-02" db="EMBL/GenBank/DDBJ databases">
        <title>Genome of toxic invasive species Heracleum sosnowskyi carries increased number of genes despite the absence of recent whole-genome duplications.</title>
        <authorList>
            <person name="Schelkunov M."/>
            <person name="Shtratnikova V."/>
            <person name="Makarenko M."/>
            <person name="Klepikova A."/>
            <person name="Omelchenko D."/>
            <person name="Novikova G."/>
            <person name="Obukhova E."/>
            <person name="Bogdanov V."/>
            <person name="Penin A."/>
            <person name="Logacheva M."/>
        </authorList>
    </citation>
    <scope>NUCLEOTIDE SEQUENCE</scope>
    <source>
        <strain evidence="2">Hsosn_3</strain>
        <tissue evidence="2">Leaf</tissue>
    </source>
</reference>
<protein>
    <recommendedName>
        <fullName evidence="4">Phylloplanin</fullName>
    </recommendedName>
</protein>
<keyword evidence="1" id="KW-0732">Signal</keyword>
<keyword evidence="3" id="KW-1185">Reference proteome</keyword>
<accession>A0AAD8HXD1</accession>